<dbReference type="Gene3D" id="3.30.70.850">
    <property type="entry name" value="Peptidase S8, pro-domain"/>
    <property type="match status" value="1"/>
</dbReference>
<dbReference type="PANTHER" id="PTHR42884">
    <property type="entry name" value="PROPROTEIN CONVERTASE SUBTILISIN/KEXIN-RELATED"/>
    <property type="match status" value="1"/>
</dbReference>
<evidence type="ECO:0000256" key="8">
    <source>
        <dbReference type="SAM" id="SignalP"/>
    </source>
</evidence>
<dbReference type="OrthoDB" id="6629885at2759"/>
<feature type="signal peptide" evidence="8">
    <location>
        <begin position="1"/>
        <end position="16"/>
    </location>
</feature>
<gene>
    <name evidence="10" type="ORF">GE061_013265</name>
</gene>
<keyword evidence="3 8" id="KW-0732">Signal</keyword>
<feature type="chain" id="PRO_5035776920" description="Peptidase S8 pro-domain domain-containing protein" evidence="8">
    <location>
        <begin position="17"/>
        <end position="166"/>
    </location>
</feature>
<reference evidence="10" key="1">
    <citation type="journal article" date="2021" name="Mol. Ecol. Resour.">
        <title>Apolygus lucorum genome provides insights into omnivorousness and mesophyll feeding.</title>
        <authorList>
            <person name="Liu Y."/>
            <person name="Liu H."/>
            <person name="Wang H."/>
            <person name="Huang T."/>
            <person name="Liu B."/>
            <person name="Yang B."/>
            <person name="Yin L."/>
            <person name="Li B."/>
            <person name="Zhang Y."/>
            <person name="Zhang S."/>
            <person name="Jiang F."/>
            <person name="Zhang X."/>
            <person name="Ren Y."/>
            <person name="Wang B."/>
            <person name="Wang S."/>
            <person name="Lu Y."/>
            <person name="Wu K."/>
            <person name="Fan W."/>
            <person name="Wang G."/>
        </authorList>
    </citation>
    <scope>NUCLEOTIDE SEQUENCE</scope>
    <source>
        <strain evidence="10">12Hb</strain>
    </source>
</reference>
<dbReference type="EMBL" id="WIXP02000005">
    <property type="protein sequence ID" value="KAF6210163.1"/>
    <property type="molecule type" value="Genomic_DNA"/>
</dbReference>
<dbReference type="SUPFAM" id="SSF54897">
    <property type="entry name" value="Protease propeptides/inhibitors"/>
    <property type="match status" value="1"/>
</dbReference>
<keyword evidence="5" id="KW-0720">Serine protease</keyword>
<evidence type="ECO:0000256" key="7">
    <source>
        <dbReference type="ARBA" id="ARBA00023180"/>
    </source>
</evidence>
<name>A0A8S9XMJ1_APOLU</name>
<keyword evidence="6" id="KW-0865">Zymogen</keyword>
<evidence type="ECO:0000313" key="10">
    <source>
        <dbReference type="EMBL" id="KAF6210163.1"/>
    </source>
</evidence>
<evidence type="ECO:0000256" key="6">
    <source>
        <dbReference type="ARBA" id="ARBA00023145"/>
    </source>
</evidence>
<dbReference type="GO" id="GO:0005802">
    <property type="term" value="C:trans-Golgi network"/>
    <property type="evidence" value="ECO:0007669"/>
    <property type="project" value="TreeGrafter"/>
</dbReference>
<dbReference type="PANTHER" id="PTHR42884:SF3">
    <property type="entry name" value="FURIN-LIKE PROTEASE 1, ISOFORMS 1_1-X_2"/>
    <property type="match status" value="1"/>
</dbReference>
<dbReference type="AlphaFoldDB" id="A0A8S9XMJ1"/>
<evidence type="ECO:0000313" key="11">
    <source>
        <dbReference type="Proteomes" id="UP000466442"/>
    </source>
</evidence>
<evidence type="ECO:0000259" key="9">
    <source>
        <dbReference type="Pfam" id="PF16470"/>
    </source>
</evidence>
<dbReference type="InterPro" id="IPR032815">
    <property type="entry name" value="S8_pro-domain"/>
</dbReference>
<dbReference type="GO" id="GO:0004252">
    <property type="term" value="F:serine-type endopeptidase activity"/>
    <property type="evidence" value="ECO:0007669"/>
    <property type="project" value="TreeGrafter"/>
</dbReference>
<accession>A0A8S9XMJ1</accession>
<protein>
    <recommendedName>
        <fullName evidence="9">Peptidase S8 pro-domain domain-containing protein</fullName>
    </recommendedName>
</protein>
<comment type="caution">
    <text evidence="10">The sequence shown here is derived from an EMBL/GenBank/DDBJ whole genome shotgun (WGS) entry which is preliminary data.</text>
</comment>
<sequence length="166" mass="19714">MFWLWAPLLVIVEVTAHYTPQWAAHIEGGPELAQRIVEGHGFRLLAEIFPDTYHLEHSRVAKRSATPSRYHNDRLTSNKQVVWARQLRVKRRVKRDLLTRRELGLSAEHVLLNDPKWPQMWYLLEKYEKLMPYTPGTRFGEEVGFVYQLNFLDRDEMNVQLAQNFK</sequence>
<dbReference type="FunFam" id="3.30.70.850:FF:000001">
    <property type="entry name" value="Proprotein convertase subtilisin/kexin type 5"/>
    <property type="match status" value="1"/>
</dbReference>
<dbReference type="Proteomes" id="UP000466442">
    <property type="component" value="Linkage Group LG5"/>
</dbReference>
<keyword evidence="2" id="KW-0165">Cleavage on pair of basic residues</keyword>
<dbReference type="InterPro" id="IPR038466">
    <property type="entry name" value="S8_pro-domain_sf"/>
</dbReference>
<proteinExistence type="predicted"/>
<dbReference type="Pfam" id="PF16470">
    <property type="entry name" value="S8_pro-domain"/>
    <property type="match status" value="1"/>
</dbReference>
<keyword evidence="1" id="KW-0645">Protease</keyword>
<organism evidence="10 11">
    <name type="scientific">Apolygus lucorum</name>
    <name type="common">Small green plant bug</name>
    <name type="synonym">Lygocoris lucorum</name>
    <dbReference type="NCBI Taxonomy" id="248454"/>
    <lineage>
        <taxon>Eukaryota</taxon>
        <taxon>Metazoa</taxon>
        <taxon>Ecdysozoa</taxon>
        <taxon>Arthropoda</taxon>
        <taxon>Hexapoda</taxon>
        <taxon>Insecta</taxon>
        <taxon>Pterygota</taxon>
        <taxon>Neoptera</taxon>
        <taxon>Paraneoptera</taxon>
        <taxon>Hemiptera</taxon>
        <taxon>Heteroptera</taxon>
        <taxon>Panheteroptera</taxon>
        <taxon>Cimicomorpha</taxon>
        <taxon>Miridae</taxon>
        <taxon>Mirini</taxon>
        <taxon>Apolygus</taxon>
    </lineage>
</organism>
<evidence type="ECO:0000256" key="3">
    <source>
        <dbReference type="ARBA" id="ARBA00022729"/>
    </source>
</evidence>
<evidence type="ECO:0000256" key="5">
    <source>
        <dbReference type="ARBA" id="ARBA00022825"/>
    </source>
</evidence>
<dbReference type="GO" id="GO:0000139">
    <property type="term" value="C:Golgi membrane"/>
    <property type="evidence" value="ECO:0007669"/>
    <property type="project" value="TreeGrafter"/>
</dbReference>
<evidence type="ECO:0000256" key="4">
    <source>
        <dbReference type="ARBA" id="ARBA00022801"/>
    </source>
</evidence>
<keyword evidence="11" id="KW-1185">Reference proteome</keyword>
<evidence type="ECO:0000256" key="1">
    <source>
        <dbReference type="ARBA" id="ARBA00022670"/>
    </source>
</evidence>
<feature type="domain" description="Peptidase S8 pro-domain" evidence="9">
    <location>
        <begin position="21"/>
        <end position="95"/>
    </location>
</feature>
<keyword evidence="7" id="KW-0325">Glycoprotein</keyword>
<dbReference type="GO" id="GO:0016486">
    <property type="term" value="P:peptide hormone processing"/>
    <property type="evidence" value="ECO:0007669"/>
    <property type="project" value="TreeGrafter"/>
</dbReference>
<keyword evidence="4" id="KW-0378">Hydrolase</keyword>
<evidence type="ECO:0000256" key="2">
    <source>
        <dbReference type="ARBA" id="ARBA00022685"/>
    </source>
</evidence>